<name>A0ABR6U951_9ACTN</name>
<evidence type="ECO:0000256" key="1">
    <source>
        <dbReference type="SAM" id="MobiDB-lite"/>
    </source>
</evidence>
<accession>A0ABR6U951</accession>
<reference evidence="3 4" key="1">
    <citation type="submission" date="2020-08" db="EMBL/GenBank/DDBJ databases">
        <title>novel species in genus Nocardioides.</title>
        <authorList>
            <person name="Zhang G."/>
        </authorList>
    </citation>
    <scope>NUCLEOTIDE SEQUENCE [LARGE SCALE GENOMIC DNA]</scope>
    <source>
        <strain evidence="3 4">SC8A-24</strain>
    </source>
</reference>
<gene>
    <name evidence="3" type="ORF">H7344_11810</name>
</gene>
<keyword evidence="2" id="KW-1133">Transmembrane helix</keyword>
<organism evidence="3 4">
    <name type="scientific">Nocardioides deserti</name>
    <dbReference type="NCBI Taxonomy" id="1588644"/>
    <lineage>
        <taxon>Bacteria</taxon>
        <taxon>Bacillati</taxon>
        <taxon>Actinomycetota</taxon>
        <taxon>Actinomycetes</taxon>
        <taxon>Propionibacteriales</taxon>
        <taxon>Nocardioidaceae</taxon>
        <taxon>Nocardioides</taxon>
    </lineage>
</organism>
<evidence type="ECO:0000313" key="4">
    <source>
        <dbReference type="Proteomes" id="UP000604001"/>
    </source>
</evidence>
<comment type="caution">
    <text evidence="3">The sequence shown here is derived from an EMBL/GenBank/DDBJ whole genome shotgun (WGS) entry which is preliminary data.</text>
</comment>
<dbReference type="RefSeq" id="WP_186346231.1">
    <property type="nucleotide sequence ID" value="NZ_BMMR01000004.1"/>
</dbReference>
<proteinExistence type="predicted"/>
<evidence type="ECO:0000256" key="2">
    <source>
        <dbReference type="SAM" id="Phobius"/>
    </source>
</evidence>
<keyword evidence="2" id="KW-0812">Transmembrane</keyword>
<keyword evidence="4" id="KW-1185">Reference proteome</keyword>
<dbReference type="Proteomes" id="UP000604001">
    <property type="component" value="Unassembled WGS sequence"/>
</dbReference>
<sequence length="418" mass="44108">MADVDAIVEDLTSTGVHLGPGTQTWLSDKQLEAFEQAVRAGDLPVHLVLVQPAEDGITAGDDLLVRVHDAGGPEGLYIGVNNVWDLDGPAYHATLPDDRQVNVALQQWGPVQGNTDVVRDVDAVLSGGGTDGRPPTLGDGLVTVAEALASGDLAAVADEARDAQQAAREADAADGNGQSGGTTGTTTPYADENDTGDAVLGGVILLTLLLGAVLGTRALVRRLRDRASTRAFTLPDSVLDRVREAGDADLARRARAAVLALGERIDAADLDGSDAAAWTATLDHYDAAGRLLPDDPTADMDPLDAVGAVVLAGRGEEALAAARRGRTFTPSTRCFLNPLHGRATRDHALEHASRRVDAPICATCRRDLEAGRRPDILDVVVRGRPEHYFETDREPWASTGFGALEPDLVRRLHRGGRR</sequence>
<evidence type="ECO:0000313" key="3">
    <source>
        <dbReference type="EMBL" id="MBC2960979.1"/>
    </source>
</evidence>
<feature type="transmembrane region" description="Helical" evidence="2">
    <location>
        <begin position="198"/>
        <end position="220"/>
    </location>
</feature>
<keyword evidence="2" id="KW-0472">Membrane</keyword>
<feature type="region of interest" description="Disordered" evidence="1">
    <location>
        <begin position="159"/>
        <end position="193"/>
    </location>
</feature>
<dbReference type="EMBL" id="JACMYC010000006">
    <property type="protein sequence ID" value="MBC2960979.1"/>
    <property type="molecule type" value="Genomic_DNA"/>
</dbReference>
<protein>
    <submittedName>
        <fullName evidence="3">Uncharacterized protein</fullName>
    </submittedName>
</protein>